<dbReference type="RefSeq" id="WP_150015382.1">
    <property type="nucleotide sequence ID" value="NZ_VWVM01000016.1"/>
</dbReference>
<protein>
    <submittedName>
        <fullName evidence="2">Uncharacterized protein</fullName>
    </submittedName>
</protein>
<keyword evidence="1" id="KW-0472">Membrane</keyword>
<name>A0AB34CFN2_9GAMM</name>
<comment type="caution">
    <text evidence="2">The sequence shown here is derived from an EMBL/GenBank/DDBJ whole genome shotgun (WGS) entry which is preliminary data.</text>
</comment>
<gene>
    <name evidence="2" type="ORF">F3I20_18345</name>
</gene>
<keyword evidence="1" id="KW-1133">Transmembrane helix</keyword>
<evidence type="ECO:0000256" key="1">
    <source>
        <dbReference type="SAM" id="Phobius"/>
    </source>
</evidence>
<keyword evidence="1" id="KW-0812">Transmembrane</keyword>
<sequence>MRELKSNEIAGVSGGSLTSVILDFFKQIGESSKEKTEWVRPESIPEANPVSGTAFGMGIVGVAAAVVFGLLMF</sequence>
<accession>A0AB34CFN2</accession>
<dbReference type="Proteomes" id="UP000324255">
    <property type="component" value="Unassembled WGS sequence"/>
</dbReference>
<proteinExistence type="predicted"/>
<keyword evidence="3" id="KW-1185">Reference proteome</keyword>
<reference evidence="2 3" key="1">
    <citation type="submission" date="2019-09" db="EMBL/GenBank/DDBJ databases">
        <title>Genomic diversity of phyloplane-associated Pantoea species in Pakistan cotton crop.</title>
        <authorList>
            <person name="Tufail M.R."/>
            <person name="Cook D.R."/>
        </authorList>
    </citation>
    <scope>NUCLEOTIDE SEQUENCE [LARGE SCALE GENOMIC DNA]</scope>
    <source>
        <strain evidence="2 3">B_8</strain>
    </source>
</reference>
<dbReference type="AlphaFoldDB" id="A0AB34CFN2"/>
<evidence type="ECO:0000313" key="2">
    <source>
        <dbReference type="EMBL" id="KAA6121417.1"/>
    </source>
</evidence>
<feature type="transmembrane region" description="Helical" evidence="1">
    <location>
        <begin position="50"/>
        <end position="71"/>
    </location>
</feature>
<evidence type="ECO:0000313" key="3">
    <source>
        <dbReference type="Proteomes" id="UP000324255"/>
    </source>
</evidence>
<organism evidence="2 3">
    <name type="scientific">Candidatus Pantoea gossypiicola</name>
    <dbReference type="NCBI Taxonomy" id="2608008"/>
    <lineage>
        <taxon>Bacteria</taxon>
        <taxon>Pseudomonadati</taxon>
        <taxon>Pseudomonadota</taxon>
        <taxon>Gammaproteobacteria</taxon>
        <taxon>Enterobacterales</taxon>
        <taxon>Erwiniaceae</taxon>
        <taxon>Pantoea</taxon>
    </lineage>
</organism>
<dbReference type="EMBL" id="VWVM01000016">
    <property type="protein sequence ID" value="KAA6121417.1"/>
    <property type="molecule type" value="Genomic_DNA"/>
</dbReference>